<feature type="region of interest" description="Disordered" evidence="1">
    <location>
        <begin position="1"/>
        <end position="39"/>
    </location>
</feature>
<feature type="region of interest" description="Disordered" evidence="1">
    <location>
        <begin position="60"/>
        <end position="82"/>
    </location>
</feature>
<name>G3YEJ1_ASPNA</name>
<protein>
    <submittedName>
        <fullName evidence="2">Uncharacterized protein</fullName>
    </submittedName>
</protein>
<proteinExistence type="predicted"/>
<feature type="compositionally biased region" description="Polar residues" evidence="1">
    <location>
        <begin position="292"/>
        <end position="305"/>
    </location>
</feature>
<organism evidence="2 3">
    <name type="scientific">Aspergillus niger (strain ATCC 1015 / CBS 113.46 / FGSC A1144 / LSHB Ac4 / NCTC 3858a / NRRL 328 / USDA 3528.7)</name>
    <dbReference type="NCBI Taxonomy" id="380704"/>
    <lineage>
        <taxon>Eukaryota</taxon>
        <taxon>Fungi</taxon>
        <taxon>Dikarya</taxon>
        <taxon>Ascomycota</taxon>
        <taxon>Pezizomycotina</taxon>
        <taxon>Eurotiomycetes</taxon>
        <taxon>Eurotiomycetidae</taxon>
        <taxon>Eurotiales</taxon>
        <taxon>Aspergillaceae</taxon>
        <taxon>Aspergillus</taxon>
        <taxon>Aspergillus subgen. Circumdati</taxon>
    </lineage>
</organism>
<dbReference type="Proteomes" id="UP000009038">
    <property type="component" value="Unassembled WGS sequence"/>
</dbReference>
<comment type="caution">
    <text evidence="2">The sequence shown here is derived from an EMBL/GenBank/DDBJ whole genome shotgun (WGS) entry which is preliminary data.</text>
</comment>
<gene>
    <name evidence="2" type="ORF">ASPNIDRAFT_122402</name>
</gene>
<sequence length="530" mass="58062">MLKPAQFLDTRRRDSFETMAESSPSSRQPPSPWTTNSSTPVSPAVSLFSAKGHTRFSSSVSSLVSSPGHGNSMESSSRNPLTGVKEEPCGIISVCYFTCPCSQPPCLSFFSCFILRCSSTRSLIDFCSTEHFDQGLSVAEDSYYASFDASDSYDLTDAGMDLTHSPRNRRSDSISARGLSRIGSRISTISTRWKSKRASDGLDGADVFATQLRSRTNSASSAIASPTTGSFTRVNSMQVPPSPARTIFEEAISEAGTQPIDISKANRYSQEEDSAPQATTPLLPPFMGDEPSYQTASRVHSPLQSPSVADNMVDDGPVVCSAVADLRLADLPSPPLSSKPSVSSFNRPRASTVRTVSGDAPPFTLSDPNDEWANRLGHANFTIQPEPYVPETCDLGAFGQLRADWDLAQCNFMRHLVRTGEHYGVTSTIYKLTEEKWESINREWRRHHEAMLSELEVTEGPRLSLMKFHCDPCDPVKIPRLHDDKFPELGDGEIVGPMKIAPAANGSGLCRTRSLKRNFVKFFQDLVIRS</sequence>
<evidence type="ECO:0000313" key="3">
    <source>
        <dbReference type="Proteomes" id="UP000009038"/>
    </source>
</evidence>
<feature type="region of interest" description="Disordered" evidence="1">
    <location>
        <begin position="335"/>
        <end position="363"/>
    </location>
</feature>
<evidence type="ECO:0000313" key="2">
    <source>
        <dbReference type="EMBL" id="EHA19208.1"/>
    </source>
</evidence>
<feature type="compositionally biased region" description="Polar residues" evidence="1">
    <location>
        <begin position="68"/>
        <end position="80"/>
    </location>
</feature>
<dbReference type="EMBL" id="ACJE01000020">
    <property type="protein sequence ID" value="EHA19208.1"/>
    <property type="molecule type" value="Genomic_DNA"/>
</dbReference>
<feature type="region of interest" description="Disordered" evidence="1">
    <location>
        <begin position="266"/>
        <end position="305"/>
    </location>
</feature>
<dbReference type="STRING" id="380704.G3YEJ1"/>
<accession>G3YEJ1</accession>
<dbReference type="HOGENOM" id="CLU_020684_0_0_1"/>
<evidence type="ECO:0000256" key="1">
    <source>
        <dbReference type="SAM" id="MobiDB-lite"/>
    </source>
</evidence>
<dbReference type="OrthoDB" id="3882058at2759"/>
<dbReference type="AlphaFoldDB" id="G3YEJ1"/>
<reference evidence="2 3" key="1">
    <citation type="journal article" date="2011" name="Genome Res.">
        <title>Comparative genomics of citric-acid-producing Aspergillus niger ATCC 1015 versus enzyme-producing CBS 513.88.</title>
        <authorList>
            <person name="Andersen M.R."/>
            <person name="Salazar M.P."/>
            <person name="Schaap P.J."/>
            <person name="van de Vondervoort P.J."/>
            <person name="Culley D."/>
            <person name="Thykaer J."/>
            <person name="Frisvad J.C."/>
            <person name="Nielsen K.F."/>
            <person name="Albang R."/>
            <person name="Albermann K."/>
            <person name="Berka R.M."/>
            <person name="Braus G.H."/>
            <person name="Braus-Stromeyer S.A."/>
            <person name="Corrochano L.M."/>
            <person name="Dai Z."/>
            <person name="van Dijck P.W."/>
            <person name="Hofmann G."/>
            <person name="Lasure L.L."/>
            <person name="Magnuson J.K."/>
            <person name="Menke H."/>
            <person name="Meijer M."/>
            <person name="Meijer S.L."/>
            <person name="Nielsen J.B."/>
            <person name="Nielsen M.L."/>
            <person name="van Ooyen A.J."/>
            <person name="Pel H.J."/>
            <person name="Poulsen L."/>
            <person name="Samson R.A."/>
            <person name="Stam H."/>
            <person name="Tsang A."/>
            <person name="van den Brink J.M."/>
            <person name="Atkins A."/>
            <person name="Aerts A."/>
            <person name="Shapiro H."/>
            <person name="Pangilinan J."/>
            <person name="Salamov A."/>
            <person name="Lou Y."/>
            <person name="Lindquist E."/>
            <person name="Lucas S."/>
            <person name="Grimwood J."/>
            <person name="Grigoriev I.V."/>
            <person name="Kubicek C.P."/>
            <person name="Martinez D."/>
            <person name="van Peij N.N."/>
            <person name="Roubos J.A."/>
            <person name="Nielsen J."/>
            <person name="Baker S.E."/>
        </authorList>
    </citation>
    <scope>NUCLEOTIDE SEQUENCE [LARGE SCALE GENOMIC DNA]</scope>
    <source>
        <strain evidence="3">ATCC 1015 / CBS 113.46 / FGSC A1144 / LSHB Ac4 / NCTC 3858a / NRRL 328 / USDA 3528.7</strain>
    </source>
</reference>